<comment type="caution">
    <text evidence="2">The sequence shown here is derived from an EMBL/GenBank/DDBJ whole genome shotgun (WGS) entry which is preliminary data.</text>
</comment>
<gene>
    <name evidence="2" type="ORF">E5288_WYG022566</name>
</gene>
<name>A0A6B0SDF4_9CETA</name>
<reference evidence="2" key="1">
    <citation type="submission" date="2019-10" db="EMBL/GenBank/DDBJ databases">
        <title>The sequence and de novo assembly of the wild yak genome.</title>
        <authorList>
            <person name="Liu Y."/>
        </authorList>
    </citation>
    <scope>NUCLEOTIDE SEQUENCE [LARGE SCALE GENOMIC DNA]</scope>
    <source>
        <strain evidence="2">WY2019</strain>
    </source>
</reference>
<feature type="region of interest" description="Disordered" evidence="1">
    <location>
        <begin position="251"/>
        <end position="291"/>
    </location>
</feature>
<evidence type="ECO:0000313" key="2">
    <source>
        <dbReference type="EMBL" id="MXQ98687.1"/>
    </source>
</evidence>
<evidence type="ECO:0000313" key="3">
    <source>
        <dbReference type="Proteomes" id="UP000322234"/>
    </source>
</evidence>
<proteinExistence type="predicted"/>
<sequence length="494" mass="52561">MMRCLFGEQVLAHWAGSRPASIRPVPQPHGDPDWAPSRGHREAAREVLEAGGLVLWDREGWPGSPADDKGDTLELADEMVAAMLRHLSDLDVLGVGRYPFPESYTVSEVSALWADLEAGPGGRGVAAQSSGEVVPVVACPLQVGGPKVGRAWRNPKRGTKSRLNVAVDHQWPPVEGSAGLLSDLESFDEFSEIELMRVSMYPKEGGQAKLNSPEDPGDTPRHSNVQGRENLLNVPGTLVCLALRGLTSVVERQGKQGPRRRKKSLGGASKPALGEPSLPGGRESLPLPWNRPPSPKSLASCCLGGPRVIPWSLREPKSPSTRALGRNPWFGQVGQVVSALAMAGEDNDPNRDPVPKGQVLAVATALGSLNPEPWDFQTTVVKMLPLGNRGIRPREKVSAAGQSRGGLLPAQRGAASPCVRPCLALSTSLGAWEAGLGALSLSGDQEPTDHSPRLERKQQPPGRQGCLRVILPLVPGNAHQNPMVGSGSKFNGHM</sequence>
<accession>A0A6B0SDF4</accession>
<keyword evidence="3" id="KW-1185">Reference proteome</keyword>
<dbReference type="PANTHER" id="PTHR31866:SF1">
    <property type="entry name" value="GENE 4779-RELATED"/>
    <property type="match status" value="1"/>
</dbReference>
<dbReference type="PANTHER" id="PTHR31866">
    <property type="entry name" value="GENE 4779-RELATED"/>
    <property type="match status" value="1"/>
</dbReference>
<feature type="region of interest" description="Disordered" evidence="1">
    <location>
        <begin position="440"/>
        <end position="462"/>
    </location>
</feature>
<evidence type="ECO:0000256" key="1">
    <source>
        <dbReference type="SAM" id="MobiDB-lite"/>
    </source>
</evidence>
<dbReference type="Pfam" id="PF15483">
    <property type="entry name" value="DUF4641"/>
    <property type="match status" value="1"/>
</dbReference>
<dbReference type="InterPro" id="IPR027822">
    <property type="entry name" value="DUF4641"/>
</dbReference>
<protein>
    <submittedName>
        <fullName evidence="2">Uncharacterized protein</fullName>
    </submittedName>
</protein>
<feature type="compositionally biased region" description="Basic and acidic residues" evidence="1">
    <location>
        <begin position="447"/>
        <end position="458"/>
    </location>
</feature>
<dbReference type="AlphaFoldDB" id="A0A6B0SDF4"/>
<dbReference type="EMBL" id="VBQZ03000267">
    <property type="protein sequence ID" value="MXQ98687.1"/>
    <property type="molecule type" value="Genomic_DNA"/>
</dbReference>
<organism evidence="2 3">
    <name type="scientific">Bos mutus</name>
    <name type="common">wild yak</name>
    <dbReference type="NCBI Taxonomy" id="72004"/>
    <lineage>
        <taxon>Eukaryota</taxon>
        <taxon>Metazoa</taxon>
        <taxon>Chordata</taxon>
        <taxon>Craniata</taxon>
        <taxon>Vertebrata</taxon>
        <taxon>Euteleostomi</taxon>
        <taxon>Mammalia</taxon>
        <taxon>Eutheria</taxon>
        <taxon>Laurasiatheria</taxon>
        <taxon>Artiodactyla</taxon>
        <taxon>Ruminantia</taxon>
        <taxon>Pecora</taxon>
        <taxon>Bovidae</taxon>
        <taxon>Bovinae</taxon>
        <taxon>Bos</taxon>
    </lineage>
</organism>
<feature type="region of interest" description="Disordered" evidence="1">
    <location>
        <begin position="205"/>
        <end position="229"/>
    </location>
</feature>
<dbReference type="Proteomes" id="UP000322234">
    <property type="component" value="Unassembled WGS sequence"/>
</dbReference>